<evidence type="ECO:0000313" key="2">
    <source>
        <dbReference type="Proteomes" id="UP000373449"/>
    </source>
</evidence>
<dbReference type="EMBL" id="CAADJA010000002">
    <property type="protein sequence ID" value="VFS52324.1"/>
    <property type="molecule type" value="Genomic_DNA"/>
</dbReference>
<reference evidence="1 2" key="1">
    <citation type="submission" date="2019-03" db="EMBL/GenBank/DDBJ databases">
        <authorList>
            <consortium name="Pathogen Informatics"/>
        </authorList>
    </citation>
    <scope>NUCLEOTIDE SEQUENCE [LARGE SCALE GENOMIC DNA]</scope>
    <source>
        <strain evidence="1 2">NCTC12282</strain>
    </source>
</reference>
<accession>A0A484ZVB3</accession>
<dbReference type="AlphaFoldDB" id="A0A484ZVB3"/>
<protein>
    <submittedName>
        <fullName evidence="1">Uncharacterized protein</fullName>
    </submittedName>
</protein>
<organism evidence="1 2">
    <name type="scientific">Budvicia aquatica</name>
    <dbReference type="NCBI Taxonomy" id="82979"/>
    <lineage>
        <taxon>Bacteria</taxon>
        <taxon>Pseudomonadati</taxon>
        <taxon>Pseudomonadota</taxon>
        <taxon>Gammaproteobacteria</taxon>
        <taxon>Enterobacterales</taxon>
        <taxon>Budviciaceae</taxon>
        <taxon>Budvicia</taxon>
    </lineage>
</organism>
<gene>
    <name evidence="1" type="ORF">NCTC12282_05776</name>
</gene>
<proteinExistence type="predicted"/>
<dbReference type="Proteomes" id="UP000373449">
    <property type="component" value="Unassembled WGS sequence"/>
</dbReference>
<sequence length="41" mass="4448">MVNKYAHLSGDHLAKYSDAVTFLAQDESKGANTPRLKLVTG</sequence>
<name>A0A484ZVB3_9GAMM</name>
<evidence type="ECO:0000313" key="1">
    <source>
        <dbReference type="EMBL" id="VFS52324.1"/>
    </source>
</evidence>